<reference evidence="2 3" key="1">
    <citation type="journal article" date="2013" name="ISME J.">
        <title>Metabolic model for the filamentous 'Candidatus Microthrix parvicella' based on genomic and metagenomic analyses.</title>
        <authorList>
            <person name="Jon McIlroy S."/>
            <person name="Kristiansen R."/>
            <person name="Albertsen M."/>
            <person name="Michael Karst S."/>
            <person name="Rossetti S."/>
            <person name="Lund Nielsen J."/>
            <person name="Tandoi V."/>
            <person name="James Seviour R."/>
            <person name="Nielsen P.H."/>
        </authorList>
    </citation>
    <scope>NUCLEOTIDE SEQUENCE [LARGE SCALE GENOMIC DNA]</scope>
    <source>
        <strain evidence="2 3">RN1</strain>
    </source>
</reference>
<protein>
    <recommendedName>
        <fullName evidence="4">Glycosyltransferase RgtA/B/C/D-like domain-containing protein</fullName>
    </recommendedName>
</protein>
<dbReference type="AlphaFoldDB" id="R4Z6X2"/>
<gene>
    <name evidence="2" type="ORF">BN381_80246</name>
</gene>
<feature type="transmembrane region" description="Helical" evidence="1">
    <location>
        <begin position="236"/>
        <end position="255"/>
    </location>
</feature>
<feature type="transmembrane region" description="Helical" evidence="1">
    <location>
        <begin position="157"/>
        <end position="178"/>
    </location>
</feature>
<organism evidence="2 3">
    <name type="scientific">Candidatus Neomicrothrix parvicella RN1</name>
    <dbReference type="NCBI Taxonomy" id="1229780"/>
    <lineage>
        <taxon>Bacteria</taxon>
        <taxon>Bacillati</taxon>
        <taxon>Actinomycetota</taxon>
        <taxon>Acidimicrobiia</taxon>
        <taxon>Acidimicrobiales</taxon>
        <taxon>Microthrixaceae</taxon>
        <taxon>Candidatus Neomicrothrix</taxon>
    </lineage>
</organism>
<feature type="transmembrane region" description="Helical" evidence="1">
    <location>
        <begin position="12"/>
        <end position="32"/>
    </location>
</feature>
<proteinExistence type="predicted"/>
<feature type="transmembrane region" description="Helical" evidence="1">
    <location>
        <begin position="276"/>
        <end position="294"/>
    </location>
</feature>
<feature type="transmembrane region" description="Helical" evidence="1">
    <location>
        <begin position="349"/>
        <end position="369"/>
    </location>
</feature>
<keyword evidence="3" id="KW-1185">Reference proteome</keyword>
<dbReference type="OrthoDB" id="3286560at2"/>
<feature type="transmembrane region" description="Helical" evidence="1">
    <location>
        <begin position="414"/>
        <end position="432"/>
    </location>
</feature>
<feature type="transmembrane region" description="Helical" evidence="1">
    <location>
        <begin position="97"/>
        <end position="120"/>
    </location>
</feature>
<evidence type="ECO:0000313" key="3">
    <source>
        <dbReference type="Proteomes" id="UP000018291"/>
    </source>
</evidence>
<comment type="caution">
    <text evidence="2">The sequence shown here is derived from an EMBL/GenBank/DDBJ whole genome shotgun (WGS) entry which is preliminary data.</text>
</comment>
<dbReference type="STRING" id="1229780.BN381_80246"/>
<dbReference type="Proteomes" id="UP000018291">
    <property type="component" value="Unassembled WGS sequence"/>
</dbReference>
<dbReference type="eggNOG" id="ENOG502ZEPR">
    <property type="taxonomic scope" value="Bacteria"/>
</dbReference>
<evidence type="ECO:0000313" key="2">
    <source>
        <dbReference type="EMBL" id="CCM65716.1"/>
    </source>
</evidence>
<feature type="transmembrane region" description="Helical" evidence="1">
    <location>
        <begin position="389"/>
        <end position="407"/>
    </location>
</feature>
<evidence type="ECO:0000256" key="1">
    <source>
        <dbReference type="SAM" id="Phobius"/>
    </source>
</evidence>
<dbReference type="EMBL" id="CANL01000078">
    <property type="protein sequence ID" value="CCM65716.1"/>
    <property type="molecule type" value="Genomic_DNA"/>
</dbReference>
<feature type="transmembrane region" description="Helical" evidence="1">
    <location>
        <begin position="190"/>
        <end position="216"/>
    </location>
</feature>
<accession>R4Z6X2</accession>
<dbReference type="HOGENOM" id="CLU_521462_0_0_11"/>
<sequence length="522" mass="56436">MQLRRAPSRGSVLAIVGVSIPFLVYFTAPRFADEMRDPYTMTVRYGLNPFKIIAGNLRDVGPFLDVGNVRPLGRIAYSFEFVYSKGLADTLGVSLPFVHAVVRTSVLWAALAAIAGLWTALESSGRRSRPPLTRTVGLMACAAGVATLATWSHQPLVFFPAQGLLSATLVCAAAALTVRFAVSGGWRRGAACAVLGAICASFYDLAYVVVVVAPVALGGLRMLQGRTGEPRSSWSAGLPLLVGFGVVFVPIRVLIMRACAEQTCYQGSEIELTARALPTFAARVLSALPPTYWQMGLDSWTWWTVAIAPAVGMGVAAAALWAVRNRRDTTEEGDGLEVAESTKRYATRASALVVAAVAAAWMTAATMTALSVSLQNFGFDPHFPWRDGIYGFLFLAVLSWATIEWLSKARSPRTLAVALGVLAVMATVQFVLNTGTITYSRNLQPNPVYGRIDELFAANAGDDEVCELADDLYELVQQPESRYYSTALLESLKRLKPIEGCPAYQAPLVLDRWHLRQLGDLD</sequence>
<feature type="transmembrane region" description="Helical" evidence="1">
    <location>
        <begin position="300"/>
        <end position="323"/>
    </location>
</feature>
<dbReference type="RefSeq" id="WP_012230691.1">
    <property type="nucleotide sequence ID" value="NZ_HG422565.1"/>
</dbReference>
<name>R4Z6X2_9ACTN</name>
<evidence type="ECO:0008006" key="4">
    <source>
        <dbReference type="Google" id="ProtNLM"/>
    </source>
</evidence>
<keyword evidence="1" id="KW-1133">Transmembrane helix</keyword>
<keyword evidence="1" id="KW-0812">Transmembrane</keyword>
<keyword evidence="1" id="KW-0472">Membrane</keyword>
<feature type="transmembrane region" description="Helical" evidence="1">
    <location>
        <begin position="132"/>
        <end position="151"/>
    </location>
</feature>